<proteinExistence type="inferred from homology"/>
<evidence type="ECO:0000256" key="1">
    <source>
        <dbReference type="ARBA" id="ARBA00004429"/>
    </source>
</evidence>
<comment type="subunit">
    <text evidence="2">The complex is composed of two ATP-binding proteins (ThiQ), two transmembrane proteins (ThiP) and a solute-binding protein (ThiB).</text>
</comment>
<protein>
    <recommendedName>
        <fullName evidence="3">Thiamine transport system permease protein ThiP</fullName>
    </recommendedName>
</protein>
<evidence type="ECO:0000256" key="5">
    <source>
        <dbReference type="ARBA" id="ARBA00022475"/>
    </source>
</evidence>
<feature type="transmembrane region" description="Helical" evidence="11">
    <location>
        <begin position="77"/>
        <end position="100"/>
    </location>
</feature>
<evidence type="ECO:0000256" key="11">
    <source>
        <dbReference type="RuleBase" id="RU363032"/>
    </source>
</evidence>
<feature type="transmembrane region" description="Helical" evidence="11">
    <location>
        <begin position="486"/>
        <end position="508"/>
    </location>
</feature>
<evidence type="ECO:0000256" key="7">
    <source>
        <dbReference type="ARBA" id="ARBA00022692"/>
    </source>
</evidence>
<name>A0A328XQV8_9GAMM</name>
<dbReference type="Pfam" id="PF00528">
    <property type="entry name" value="BPD_transp_1"/>
    <property type="match status" value="1"/>
</dbReference>
<evidence type="ECO:0000256" key="8">
    <source>
        <dbReference type="ARBA" id="ARBA00022737"/>
    </source>
</evidence>
<dbReference type="EMBL" id="QLSX01000004">
    <property type="protein sequence ID" value="RAR62246.1"/>
    <property type="molecule type" value="Genomic_DNA"/>
</dbReference>
<evidence type="ECO:0000256" key="4">
    <source>
        <dbReference type="ARBA" id="ARBA00022448"/>
    </source>
</evidence>
<feature type="transmembrane region" description="Helical" evidence="11">
    <location>
        <begin position="219"/>
        <end position="240"/>
    </location>
</feature>
<sequence length="579" mass="62108">MLRSWPCAMASEALTASEATPYGRRRLTRLPLWAGLAALTALVGLGLGSLGALLVQAPGISPSSLWREPYLAGVLRFSLWQASLSTLASLALAVPVAAALARRPRFVGRRLLLRAMELSLVIPSLIALFGLVAVHGRQGWASPLWEALTGTPAGYLYGLSGIVLAHVFYNLPLAARLLLQELERAPAAHWRLAAQLGLSRWAIWRTLEWPALKRLLPRLAALIFTLCFTSFAIVMTLGGGPSSTTLEVALYQALKFDNDLALAALLALTQLTICLGLWALALSRGGAPSLVAGDGAMPIKGRWQRRDALGVSRITDSVWLLGLALLLLPPLAAVVLAGLGGVTDLAGQSSLWPALGRSLVMAAGAGSLALMLGLALLAGRGWLAARERRLAAGLMEGSGQLILVLPALVLGTGLFLLLRPRLGGGWQGYGLVMLVNGFMALPFVMQVLRGALLGLPLAQRRLADQLDIQGLARFRWLLWPRLRRPAALALAYAMTLSLGDFSVIALFGSPSAPTLPMLLYQQLGSYRWQTAAATALVLLTTVAALFVLLSWLTRRLPRYPFPYPHRPHSRKPHADRPEP</sequence>
<dbReference type="PANTHER" id="PTHR30183">
    <property type="entry name" value="MOLYBDENUM TRANSPORT SYSTEM PERMEASE PROTEIN MODB"/>
    <property type="match status" value="1"/>
</dbReference>
<feature type="transmembrane region" description="Helical" evidence="11">
    <location>
        <begin position="112"/>
        <end position="134"/>
    </location>
</feature>
<evidence type="ECO:0000256" key="2">
    <source>
        <dbReference type="ARBA" id="ARBA00011650"/>
    </source>
</evidence>
<evidence type="ECO:0000256" key="10">
    <source>
        <dbReference type="ARBA" id="ARBA00023136"/>
    </source>
</evidence>
<feature type="transmembrane region" description="Helical" evidence="11">
    <location>
        <begin position="528"/>
        <end position="552"/>
    </location>
</feature>
<evidence type="ECO:0000259" key="12">
    <source>
        <dbReference type="PROSITE" id="PS50928"/>
    </source>
</evidence>
<dbReference type="AlphaFoldDB" id="A0A328XQV8"/>
<dbReference type="CDD" id="cd06261">
    <property type="entry name" value="TM_PBP2"/>
    <property type="match status" value="2"/>
</dbReference>
<comment type="similarity">
    <text evidence="11">Belongs to the binding-protein-dependent transport system permease family.</text>
</comment>
<keyword evidence="7 11" id="KW-0812">Transmembrane</keyword>
<dbReference type="GO" id="GO:0015888">
    <property type="term" value="P:thiamine transport"/>
    <property type="evidence" value="ECO:0007669"/>
    <property type="project" value="InterPro"/>
</dbReference>
<keyword evidence="4 11" id="KW-0813">Transport</keyword>
<keyword evidence="6" id="KW-0997">Cell inner membrane</keyword>
<feature type="transmembrane region" description="Helical" evidence="11">
    <location>
        <begin position="359"/>
        <end position="379"/>
    </location>
</feature>
<accession>A0A328XQV8</accession>
<evidence type="ECO:0000256" key="3">
    <source>
        <dbReference type="ARBA" id="ARBA00016947"/>
    </source>
</evidence>
<reference evidence="13 14" key="1">
    <citation type="submission" date="2018-06" db="EMBL/GenBank/DDBJ databases">
        <title>Comparative analysis of microorganisms from saline springs in Andes Mountain Range, Colombia.</title>
        <authorList>
            <person name="Rubin E."/>
        </authorList>
    </citation>
    <scope>NUCLEOTIDE SEQUENCE [LARGE SCALE GENOMIC DNA]</scope>
    <source>
        <strain evidence="13 14">USBA-857</strain>
    </source>
</reference>
<keyword evidence="9 11" id="KW-1133">Transmembrane helix</keyword>
<organism evidence="13 14">
    <name type="scientific">Onishia taeanensis</name>
    <dbReference type="NCBI Taxonomy" id="284577"/>
    <lineage>
        <taxon>Bacteria</taxon>
        <taxon>Pseudomonadati</taxon>
        <taxon>Pseudomonadota</taxon>
        <taxon>Gammaproteobacteria</taxon>
        <taxon>Oceanospirillales</taxon>
        <taxon>Halomonadaceae</taxon>
        <taxon>Onishia</taxon>
    </lineage>
</organism>
<feature type="transmembrane region" description="Helical" evidence="11">
    <location>
        <begin position="430"/>
        <end position="452"/>
    </location>
</feature>
<dbReference type="PROSITE" id="PS50928">
    <property type="entry name" value="ABC_TM1"/>
    <property type="match status" value="2"/>
</dbReference>
<dbReference type="Gene3D" id="1.10.3720.10">
    <property type="entry name" value="MetI-like"/>
    <property type="match status" value="2"/>
</dbReference>
<feature type="transmembrane region" description="Helical" evidence="11">
    <location>
        <begin position="260"/>
        <end position="280"/>
    </location>
</feature>
<feature type="transmembrane region" description="Helical" evidence="11">
    <location>
        <begin position="318"/>
        <end position="339"/>
    </location>
</feature>
<feature type="domain" description="ABC transmembrane type-1" evidence="12">
    <location>
        <begin position="75"/>
        <end position="281"/>
    </location>
</feature>
<keyword evidence="10 11" id="KW-0472">Membrane</keyword>
<feature type="transmembrane region" description="Helical" evidence="11">
    <location>
        <begin position="400"/>
        <end position="418"/>
    </location>
</feature>
<comment type="caution">
    <text evidence="13">The sequence shown here is derived from an EMBL/GenBank/DDBJ whole genome shotgun (WGS) entry which is preliminary data.</text>
</comment>
<dbReference type="InterPro" id="IPR000515">
    <property type="entry name" value="MetI-like"/>
</dbReference>
<evidence type="ECO:0000313" key="14">
    <source>
        <dbReference type="Proteomes" id="UP000249700"/>
    </source>
</evidence>
<keyword evidence="8" id="KW-0677">Repeat</keyword>
<feature type="domain" description="ABC transmembrane type-1" evidence="12">
    <location>
        <begin position="355"/>
        <end position="549"/>
    </location>
</feature>
<dbReference type="InterPro" id="IPR035906">
    <property type="entry name" value="MetI-like_sf"/>
</dbReference>
<comment type="subcellular location">
    <subcellularLocation>
        <location evidence="1">Cell inner membrane</location>
        <topology evidence="1">Multi-pass membrane protein</topology>
    </subcellularLocation>
    <subcellularLocation>
        <location evidence="11">Cell membrane</location>
        <topology evidence="11">Multi-pass membrane protein</topology>
    </subcellularLocation>
</comment>
<feature type="transmembrane region" description="Helical" evidence="11">
    <location>
        <begin position="32"/>
        <end position="57"/>
    </location>
</feature>
<evidence type="ECO:0000256" key="6">
    <source>
        <dbReference type="ARBA" id="ARBA00022519"/>
    </source>
</evidence>
<dbReference type="InterPro" id="IPR005947">
    <property type="entry name" value="ThiP_ABC_transpt"/>
</dbReference>
<dbReference type="SUPFAM" id="SSF161098">
    <property type="entry name" value="MetI-like"/>
    <property type="match status" value="2"/>
</dbReference>
<dbReference type="GO" id="GO:0022857">
    <property type="term" value="F:transmembrane transporter activity"/>
    <property type="evidence" value="ECO:0007669"/>
    <property type="project" value="InterPro"/>
</dbReference>
<dbReference type="GO" id="GO:0005886">
    <property type="term" value="C:plasma membrane"/>
    <property type="evidence" value="ECO:0007669"/>
    <property type="project" value="UniProtKB-SubCell"/>
</dbReference>
<gene>
    <name evidence="13" type="ORF">BCL93_104224</name>
</gene>
<dbReference type="PANTHER" id="PTHR30183:SF9">
    <property type="entry name" value="THIAMINE TRANSPORT SYSTEM PERMEASE PROTEIN THIP"/>
    <property type="match status" value="1"/>
</dbReference>
<dbReference type="Proteomes" id="UP000249700">
    <property type="component" value="Unassembled WGS sequence"/>
</dbReference>
<dbReference type="NCBIfam" id="TIGR01253">
    <property type="entry name" value="thiP"/>
    <property type="match status" value="1"/>
</dbReference>
<keyword evidence="5" id="KW-1003">Cell membrane</keyword>
<evidence type="ECO:0000313" key="13">
    <source>
        <dbReference type="EMBL" id="RAR62246.1"/>
    </source>
</evidence>
<evidence type="ECO:0000256" key="9">
    <source>
        <dbReference type="ARBA" id="ARBA00022989"/>
    </source>
</evidence>
<feature type="transmembrane region" description="Helical" evidence="11">
    <location>
        <begin position="154"/>
        <end position="175"/>
    </location>
</feature>